<evidence type="ECO:0000256" key="7">
    <source>
        <dbReference type="SAM" id="Coils"/>
    </source>
</evidence>
<evidence type="ECO:0000256" key="5">
    <source>
        <dbReference type="ARBA" id="ARBA00022777"/>
    </source>
</evidence>
<feature type="domain" description="PAS" evidence="10">
    <location>
        <begin position="466"/>
        <end position="537"/>
    </location>
</feature>
<name>A0ABR8ANS4_9CYAN</name>
<dbReference type="InterPro" id="IPR003018">
    <property type="entry name" value="GAF"/>
</dbReference>
<dbReference type="InterPro" id="IPR001610">
    <property type="entry name" value="PAC"/>
</dbReference>
<dbReference type="SMART" id="SM00091">
    <property type="entry name" value="PAS"/>
    <property type="match status" value="6"/>
</dbReference>
<feature type="domain" description="PAS" evidence="10">
    <location>
        <begin position="720"/>
        <end position="790"/>
    </location>
</feature>
<evidence type="ECO:0000256" key="2">
    <source>
        <dbReference type="ARBA" id="ARBA00012438"/>
    </source>
</evidence>
<feature type="domain" description="PAS" evidence="10">
    <location>
        <begin position="341"/>
        <end position="415"/>
    </location>
</feature>
<dbReference type="CDD" id="cd00156">
    <property type="entry name" value="REC"/>
    <property type="match status" value="1"/>
</dbReference>
<dbReference type="InterPro" id="IPR000014">
    <property type="entry name" value="PAS"/>
</dbReference>
<protein>
    <recommendedName>
        <fullName evidence="2">histidine kinase</fullName>
        <ecNumber evidence="2">2.7.13.3</ecNumber>
    </recommendedName>
</protein>
<dbReference type="Pfam" id="PF00989">
    <property type="entry name" value="PAS"/>
    <property type="match status" value="1"/>
</dbReference>
<keyword evidence="3 6" id="KW-0597">Phosphoprotein</keyword>
<keyword evidence="7" id="KW-0175">Coiled coil</keyword>
<dbReference type="Pfam" id="PF08448">
    <property type="entry name" value="PAS_4"/>
    <property type="match status" value="3"/>
</dbReference>
<feature type="domain" description="PAC" evidence="11">
    <location>
        <begin position="940"/>
        <end position="997"/>
    </location>
</feature>
<dbReference type="PANTHER" id="PTHR43304">
    <property type="entry name" value="PHYTOCHROME-LIKE PROTEIN CPH1"/>
    <property type="match status" value="1"/>
</dbReference>
<dbReference type="InterPro" id="IPR013656">
    <property type="entry name" value="PAS_4"/>
</dbReference>
<gene>
    <name evidence="12" type="ORF">H6G24_36300</name>
</gene>
<feature type="coiled-coil region" evidence="7">
    <location>
        <begin position="310"/>
        <end position="337"/>
    </location>
</feature>
<dbReference type="Pfam" id="PF08447">
    <property type="entry name" value="PAS_3"/>
    <property type="match status" value="1"/>
</dbReference>
<evidence type="ECO:0000313" key="13">
    <source>
        <dbReference type="Proteomes" id="UP000658514"/>
    </source>
</evidence>
<keyword evidence="4" id="KW-0808">Transferase</keyword>
<accession>A0ABR8ANS4</accession>
<feature type="coiled-coil region" evidence="7">
    <location>
        <begin position="836"/>
        <end position="874"/>
    </location>
</feature>
<evidence type="ECO:0000256" key="6">
    <source>
        <dbReference type="PROSITE-ProRule" id="PRU00169"/>
    </source>
</evidence>
<feature type="domain" description="PAC" evidence="11">
    <location>
        <begin position="667"/>
        <end position="719"/>
    </location>
</feature>
<organism evidence="12 13">
    <name type="scientific">Calothrix parietina FACHB-288</name>
    <dbReference type="NCBI Taxonomy" id="2692896"/>
    <lineage>
        <taxon>Bacteria</taxon>
        <taxon>Bacillati</taxon>
        <taxon>Cyanobacteriota</taxon>
        <taxon>Cyanophyceae</taxon>
        <taxon>Nostocales</taxon>
        <taxon>Calotrichaceae</taxon>
        <taxon>Calothrix</taxon>
    </lineage>
</organism>
<dbReference type="InterPro" id="IPR013767">
    <property type="entry name" value="PAS_fold"/>
</dbReference>
<dbReference type="PROSITE" id="PS50113">
    <property type="entry name" value="PAC"/>
    <property type="match status" value="5"/>
</dbReference>
<dbReference type="Pfam" id="PF00072">
    <property type="entry name" value="Response_reg"/>
    <property type="match status" value="1"/>
</dbReference>
<evidence type="ECO:0000256" key="3">
    <source>
        <dbReference type="ARBA" id="ARBA00022553"/>
    </source>
</evidence>
<dbReference type="PROSITE" id="PS50046">
    <property type="entry name" value="PHYTOCHROME_2"/>
    <property type="match status" value="1"/>
</dbReference>
<dbReference type="InterPro" id="IPR001789">
    <property type="entry name" value="Sig_transdc_resp-reg_receiver"/>
</dbReference>
<dbReference type="SUPFAM" id="SSF52172">
    <property type="entry name" value="CheY-like"/>
    <property type="match status" value="1"/>
</dbReference>
<dbReference type="PROSITE" id="PS50110">
    <property type="entry name" value="RESPONSE_REGULATORY"/>
    <property type="match status" value="1"/>
</dbReference>
<feature type="domain" description="Response regulatory" evidence="9">
    <location>
        <begin position="7"/>
        <end position="126"/>
    </location>
</feature>
<evidence type="ECO:0000259" key="10">
    <source>
        <dbReference type="PROSITE" id="PS50112"/>
    </source>
</evidence>
<dbReference type="PROSITE" id="PS50112">
    <property type="entry name" value="PAS"/>
    <property type="match status" value="4"/>
</dbReference>
<evidence type="ECO:0000259" key="11">
    <source>
        <dbReference type="PROSITE" id="PS50113"/>
    </source>
</evidence>
<dbReference type="SUPFAM" id="SSF55781">
    <property type="entry name" value="GAF domain-like"/>
    <property type="match status" value="1"/>
</dbReference>
<dbReference type="Gene3D" id="3.30.450.20">
    <property type="entry name" value="PAS domain"/>
    <property type="match status" value="6"/>
</dbReference>
<keyword evidence="13" id="KW-1185">Reference proteome</keyword>
<dbReference type="Proteomes" id="UP000658514">
    <property type="component" value="Unassembled WGS sequence"/>
</dbReference>
<dbReference type="Gene3D" id="3.40.50.2300">
    <property type="match status" value="1"/>
</dbReference>
<dbReference type="InterPro" id="IPR029016">
    <property type="entry name" value="GAF-like_dom_sf"/>
</dbReference>
<dbReference type="Pfam" id="PF01590">
    <property type="entry name" value="GAF"/>
    <property type="match status" value="1"/>
</dbReference>
<dbReference type="RefSeq" id="WP_190550489.1">
    <property type="nucleotide sequence ID" value="NZ_CAWPNO010000025.1"/>
</dbReference>
<comment type="caution">
    <text evidence="12">The sequence shown here is derived from an EMBL/GenBank/DDBJ whole genome shotgun (WGS) entry which is preliminary data.</text>
</comment>
<evidence type="ECO:0000259" key="9">
    <source>
        <dbReference type="PROSITE" id="PS50110"/>
    </source>
</evidence>
<dbReference type="CDD" id="cd00130">
    <property type="entry name" value="PAS"/>
    <property type="match status" value="4"/>
</dbReference>
<comment type="catalytic activity">
    <reaction evidence="1">
        <text>ATP + protein L-histidine = ADP + protein N-phospho-L-histidine.</text>
        <dbReference type="EC" id="2.7.13.3"/>
    </reaction>
</comment>
<evidence type="ECO:0000256" key="1">
    <source>
        <dbReference type="ARBA" id="ARBA00000085"/>
    </source>
</evidence>
<dbReference type="InterPro" id="IPR016132">
    <property type="entry name" value="Phyto_chromo_attachment"/>
</dbReference>
<evidence type="ECO:0000259" key="8">
    <source>
        <dbReference type="PROSITE" id="PS50046"/>
    </source>
</evidence>
<dbReference type="PANTHER" id="PTHR43304:SF1">
    <property type="entry name" value="PAC DOMAIN-CONTAINING PROTEIN"/>
    <property type="match status" value="1"/>
</dbReference>
<reference evidence="12 13" key="1">
    <citation type="journal article" date="2020" name="ISME J.">
        <title>Comparative genomics reveals insights into cyanobacterial evolution and habitat adaptation.</title>
        <authorList>
            <person name="Chen M.Y."/>
            <person name="Teng W.K."/>
            <person name="Zhao L."/>
            <person name="Hu C.X."/>
            <person name="Zhou Y.K."/>
            <person name="Han B.P."/>
            <person name="Song L.R."/>
            <person name="Shu W.S."/>
        </authorList>
    </citation>
    <scope>NUCLEOTIDE SEQUENCE [LARGE SCALE GENOMIC DNA]</scope>
    <source>
        <strain evidence="12 13">FACHB-288</strain>
    </source>
</reference>
<evidence type="ECO:0000256" key="4">
    <source>
        <dbReference type="ARBA" id="ARBA00022679"/>
    </source>
</evidence>
<dbReference type="SUPFAM" id="SSF55785">
    <property type="entry name" value="PYP-like sensor domain (PAS domain)"/>
    <property type="match status" value="6"/>
</dbReference>
<keyword evidence="5" id="KW-0418">Kinase</keyword>
<dbReference type="NCBIfam" id="TIGR00229">
    <property type="entry name" value="sensory_box"/>
    <property type="match status" value="5"/>
</dbReference>
<dbReference type="InterPro" id="IPR035965">
    <property type="entry name" value="PAS-like_dom_sf"/>
</dbReference>
<sequence length="1077" mass="122604">MAISHYTILLLENSPEDRSLYCRYLNQDLLATYNIVEIDTVIAARKYLAQNQPDLIILDYQLPDMDGLAFLEQLQWQYESLPVPVIMLTGQGDEAIAAQAIKLGAAEYLAKDKLTCTEFCQTVHSTLEKTLLQQQIKIQEQQQLLLARILLRIRQFLGLQAILSIAVQEVRELLKADRAIVYQFDSQMNGTIVAESVLPLWKAALNSQIQDICFSENQGVAYLGGKIRAIADIYNAGLTDCHIHLLEQFGVKANLVVPILMHRQNLGEVRESNTQVLWGLLIAHQCSTTREWQKHELSILEQLSIHLAVAIQQAELYENLQILNKSLEEKVQVRSQELQASDRRFQAIFNNSFQFTGLLTTEGILLEANQTALNFGGIKREEIINQPFWEAYWWKISPATQQRLKQAIALAAQGEFIRYEVDILGAGEQITTIDFSLRPLKDESGKVVMLIPEGRDISARKQAEATLQLQAQILNEIHDAVVSTDINGIIQTWNQGAAKLFGYTTTEVIGQPVSLLYFPEDLEQLSTQVMEPLFQNGTHATEVRNRTKTGEEIYINLRLSVMRDNQGNIIRLLGCSHNISERKKVEKALQESQILLQVVMDSLPIAIFWKDKNCRYLGCNRQLLLDAGLTSTAEIIGKTDFDMVWREQAALYQADDRLVMASGQPKFNIEEPFTKSGNLHRWLRTNKIPLHNSDDEIIAIVASYEDITERKEIEQALQQSERRYATLAASAPVGIYRTDIAGNCLYVNEHWCEITGLTLAEAVADGWKQALHSEDCELVIAQWQHLVQTGETFGLEYRFVRPDGVETWVFGQAVPEKHPDGTFIGYVGTITNINRRKQAEQERDRLLQVLALQNQTLEAQVAQRTADLKQSKERFQNLVETSSDWVWEVNEASVYTYVSPQIIQILGYAPEEVLGKTPFDLMPPQEAERVLNELRKFVSQKAPFQCLENINRHKDGRLITLETNAVPIFDVNKQFRGYRGMARDITVRKQAQEQLRSLSDRLNLAVKSAQIGIWDLDLLNDSLVWDERMYELFGVSPTNFDLSQGAWEKFSQLLHPEDRVSIRAEMLNLDTKLYIFG</sequence>
<dbReference type="SMART" id="SM00086">
    <property type="entry name" value="PAC"/>
    <property type="match status" value="5"/>
</dbReference>
<evidence type="ECO:0000313" key="12">
    <source>
        <dbReference type="EMBL" id="MBD2200845.1"/>
    </source>
</evidence>
<feature type="modified residue" description="4-aspartylphosphate" evidence="6">
    <location>
        <position position="59"/>
    </location>
</feature>
<dbReference type="InterPro" id="IPR011006">
    <property type="entry name" value="CheY-like_superfamily"/>
</dbReference>
<proteinExistence type="predicted"/>
<dbReference type="InterPro" id="IPR000700">
    <property type="entry name" value="PAS-assoc_C"/>
</dbReference>
<dbReference type="EMBL" id="JACJQH010000120">
    <property type="protein sequence ID" value="MBD2200845.1"/>
    <property type="molecule type" value="Genomic_DNA"/>
</dbReference>
<dbReference type="SMART" id="SM00065">
    <property type="entry name" value="GAF"/>
    <property type="match status" value="1"/>
</dbReference>
<dbReference type="InterPro" id="IPR013655">
    <property type="entry name" value="PAS_fold_3"/>
</dbReference>
<dbReference type="InterPro" id="IPR052162">
    <property type="entry name" value="Sensor_kinase/Photoreceptor"/>
</dbReference>
<feature type="domain" description="PAC" evidence="11">
    <location>
        <begin position="539"/>
        <end position="591"/>
    </location>
</feature>
<dbReference type="Gene3D" id="3.30.450.40">
    <property type="match status" value="2"/>
</dbReference>
<feature type="domain" description="Phytochrome chromophore attachment site" evidence="8">
    <location>
        <begin position="158"/>
        <end position="306"/>
    </location>
</feature>
<feature type="domain" description="PAC" evidence="11">
    <location>
        <begin position="793"/>
        <end position="845"/>
    </location>
</feature>
<dbReference type="SMART" id="SM00448">
    <property type="entry name" value="REC"/>
    <property type="match status" value="1"/>
</dbReference>
<feature type="domain" description="PAS" evidence="10">
    <location>
        <begin position="871"/>
        <end position="941"/>
    </location>
</feature>
<feature type="domain" description="PAC" evidence="11">
    <location>
        <begin position="417"/>
        <end position="469"/>
    </location>
</feature>
<dbReference type="EC" id="2.7.13.3" evidence="2"/>